<accession>A0A1E1M491</accession>
<reference evidence="2" key="1">
    <citation type="submission" date="2016-03" db="EMBL/GenBank/DDBJ databases">
        <authorList>
            <person name="Guldener U."/>
        </authorList>
    </citation>
    <scope>NUCLEOTIDE SEQUENCE [LARGE SCALE GENOMIC DNA]</scope>
</reference>
<name>A0A1E1M491_RHYSE</name>
<keyword evidence="2" id="KW-1185">Reference proteome</keyword>
<gene>
    <name evidence="1" type="ORF">RSE6_04023</name>
</gene>
<dbReference type="AlphaFoldDB" id="A0A1E1M491"/>
<dbReference type="EMBL" id="FJVC01000156">
    <property type="protein sequence ID" value="CZT43917.1"/>
    <property type="molecule type" value="Genomic_DNA"/>
</dbReference>
<evidence type="ECO:0000313" key="1">
    <source>
        <dbReference type="EMBL" id="CZT43917.1"/>
    </source>
</evidence>
<sequence length="52" mass="6111">MLAVVKELFQPTAIHHRVNLGFQPPHLEECWLRVNVVCDWPSDPINQISRFE</sequence>
<dbReference type="Proteomes" id="UP000177625">
    <property type="component" value="Unassembled WGS sequence"/>
</dbReference>
<proteinExistence type="predicted"/>
<organism evidence="1 2">
    <name type="scientific">Rhynchosporium secalis</name>
    <name type="common">Barley scald fungus</name>
    <dbReference type="NCBI Taxonomy" id="38038"/>
    <lineage>
        <taxon>Eukaryota</taxon>
        <taxon>Fungi</taxon>
        <taxon>Dikarya</taxon>
        <taxon>Ascomycota</taxon>
        <taxon>Pezizomycotina</taxon>
        <taxon>Leotiomycetes</taxon>
        <taxon>Helotiales</taxon>
        <taxon>Ploettnerulaceae</taxon>
        <taxon>Rhynchosporium</taxon>
    </lineage>
</organism>
<protein>
    <submittedName>
        <fullName evidence="1">Uncharacterized protein</fullName>
    </submittedName>
</protein>
<evidence type="ECO:0000313" key="2">
    <source>
        <dbReference type="Proteomes" id="UP000177625"/>
    </source>
</evidence>